<evidence type="ECO:0000256" key="1">
    <source>
        <dbReference type="ARBA" id="ARBA00023015"/>
    </source>
</evidence>
<feature type="DNA-binding region" description="H-T-H motif" evidence="4">
    <location>
        <begin position="29"/>
        <end position="48"/>
    </location>
</feature>
<dbReference type="EMBL" id="PYMJ01000007">
    <property type="protein sequence ID" value="PSU49220.1"/>
    <property type="molecule type" value="Genomic_DNA"/>
</dbReference>
<dbReference type="Pfam" id="PF00440">
    <property type="entry name" value="TetR_N"/>
    <property type="match status" value="1"/>
</dbReference>
<feature type="domain" description="HTH tetR-type" evidence="5">
    <location>
        <begin position="6"/>
        <end position="66"/>
    </location>
</feature>
<organism evidence="6 7">
    <name type="scientific">Photobacterium frigidiphilum</name>
    <dbReference type="NCBI Taxonomy" id="264736"/>
    <lineage>
        <taxon>Bacteria</taxon>
        <taxon>Pseudomonadati</taxon>
        <taxon>Pseudomonadota</taxon>
        <taxon>Gammaproteobacteria</taxon>
        <taxon>Vibrionales</taxon>
        <taxon>Vibrionaceae</taxon>
        <taxon>Photobacterium</taxon>
    </lineage>
</organism>
<dbReference type="SUPFAM" id="SSF46689">
    <property type="entry name" value="Homeodomain-like"/>
    <property type="match status" value="1"/>
</dbReference>
<accession>A0A2T3JJY3</accession>
<evidence type="ECO:0000313" key="6">
    <source>
        <dbReference type="EMBL" id="PSU49220.1"/>
    </source>
</evidence>
<name>A0A2T3JJY3_9GAMM</name>
<comment type="caution">
    <text evidence="6">The sequence shown here is derived from an EMBL/GenBank/DDBJ whole genome shotgun (WGS) entry which is preliminary data.</text>
</comment>
<dbReference type="InterPro" id="IPR036271">
    <property type="entry name" value="Tet_transcr_reg_TetR-rel_C_sf"/>
</dbReference>
<keyword evidence="3" id="KW-0804">Transcription</keyword>
<dbReference type="Proteomes" id="UP000240987">
    <property type="component" value="Unassembled WGS sequence"/>
</dbReference>
<keyword evidence="1" id="KW-0805">Transcription regulation</keyword>
<dbReference type="PROSITE" id="PS50977">
    <property type="entry name" value="HTH_TETR_2"/>
    <property type="match status" value="1"/>
</dbReference>
<evidence type="ECO:0000313" key="7">
    <source>
        <dbReference type="Proteomes" id="UP000240987"/>
    </source>
</evidence>
<reference evidence="6 7" key="1">
    <citation type="submission" date="2018-01" db="EMBL/GenBank/DDBJ databases">
        <title>Whole genome sequencing of Histamine producing bacteria.</title>
        <authorList>
            <person name="Butler K."/>
        </authorList>
    </citation>
    <scope>NUCLEOTIDE SEQUENCE [LARGE SCALE GENOMIC DNA]</scope>
    <source>
        <strain evidence="6 7">JCM 12947</strain>
    </source>
</reference>
<dbReference type="RefSeq" id="WP_107242494.1">
    <property type="nucleotide sequence ID" value="NZ_PYMJ01000007.1"/>
</dbReference>
<sequence>MARTKNFDREEKLIAAMELFWHKGYADTSIADLVDHLGINRFSLYNAYVDKETLYHECLDYYLTQISFPSLTELGKGDAGLEAIKAYLQRFALLQRDQQCGCFMQNAILERAHSDDEVLNTGTMLYTELDTALGQALKNAKQDGIIGNNVNTEQMSRFLVLQMQGIRVLGKARQYNFIDDAMVVLIAMLDALRITYLINVER</sequence>
<gene>
    <name evidence="6" type="ORF">C9J12_09570</name>
</gene>
<dbReference type="Gene3D" id="1.10.10.60">
    <property type="entry name" value="Homeodomain-like"/>
    <property type="match status" value="1"/>
</dbReference>
<evidence type="ECO:0000259" key="5">
    <source>
        <dbReference type="PROSITE" id="PS50977"/>
    </source>
</evidence>
<dbReference type="Gene3D" id="1.10.357.10">
    <property type="entry name" value="Tetracycline Repressor, domain 2"/>
    <property type="match status" value="1"/>
</dbReference>
<dbReference type="AlphaFoldDB" id="A0A2T3JJY3"/>
<keyword evidence="7" id="KW-1185">Reference proteome</keyword>
<dbReference type="OrthoDB" id="270177at2"/>
<protein>
    <submittedName>
        <fullName evidence="6">TetR/AcrR family transcriptional regulator</fullName>
    </submittedName>
</protein>
<evidence type="ECO:0000256" key="3">
    <source>
        <dbReference type="ARBA" id="ARBA00023163"/>
    </source>
</evidence>
<dbReference type="GO" id="GO:0003677">
    <property type="term" value="F:DNA binding"/>
    <property type="evidence" value="ECO:0007669"/>
    <property type="project" value="UniProtKB-UniRule"/>
</dbReference>
<evidence type="ECO:0000256" key="2">
    <source>
        <dbReference type="ARBA" id="ARBA00023125"/>
    </source>
</evidence>
<dbReference type="InterPro" id="IPR001647">
    <property type="entry name" value="HTH_TetR"/>
</dbReference>
<dbReference type="PANTHER" id="PTHR47506:SF10">
    <property type="entry name" value="TRANSCRIPTIONAL REGULATORY PROTEIN"/>
    <property type="match status" value="1"/>
</dbReference>
<dbReference type="SUPFAM" id="SSF48498">
    <property type="entry name" value="Tetracyclin repressor-like, C-terminal domain"/>
    <property type="match status" value="1"/>
</dbReference>
<keyword evidence="2 4" id="KW-0238">DNA-binding</keyword>
<proteinExistence type="predicted"/>
<dbReference type="InterPro" id="IPR009057">
    <property type="entry name" value="Homeodomain-like_sf"/>
</dbReference>
<dbReference type="PANTHER" id="PTHR47506">
    <property type="entry name" value="TRANSCRIPTIONAL REGULATORY PROTEIN"/>
    <property type="match status" value="1"/>
</dbReference>
<evidence type="ECO:0000256" key="4">
    <source>
        <dbReference type="PROSITE-ProRule" id="PRU00335"/>
    </source>
</evidence>